<reference evidence="1 2" key="1">
    <citation type="submission" date="2017-10" db="EMBL/GenBank/DDBJ databases">
        <title>Draft genomes of the Enterococcus faecium isolated from human feces before and after Helicobacter pylori eradication therapy.</title>
        <authorList>
            <person name="Prianichniikov N.A."/>
            <person name="Glushchenko O.E."/>
            <person name="Malakhova M.V."/>
        </authorList>
    </citation>
    <scope>NUCLEOTIDE SEQUENCE [LARGE SCALE GENOMIC DNA]</scope>
    <source>
        <strain evidence="1 2">Hp_5-7</strain>
    </source>
</reference>
<name>A0A2G0E6A6_ENTFC</name>
<organism evidence="1 2">
    <name type="scientific">Enterococcus faecium</name>
    <name type="common">Streptococcus faecium</name>
    <dbReference type="NCBI Taxonomy" id="1352"/>
    <lineage>
        <taxon>Bacteria</taxon>
        <taxon>Bacillati</taxon>
        <taxon>Bacillota</taxon>
        <taxon>Bacilli</taxon>
        <taxon>Lactobacillales</taxon>
        <taxon>Enterococcaceae</taxon>
        <taxon>Enterococcus</taxon>
    </lineage>
</organism>
<dbReference type="GO" id="GO:0032259">
    <property type="term" value="P:methylation"/>
    <property type="evidence" value="ECO:0007669"/>
    <property type="project" value="UniProtKB-KW"/>
</dbReference>
<proteinExistence type="predicted"/>
<comment type="caution">
    <text evidence="1">The sequence shown here is derived from an EMBL/GenBank/DDBJ whole genome shotgun (WGS) entry which is preliminary data.</text>
</comment>
<protein>
    <submittedName>
        <fullName evidence="1">Methyltransferase</fullName>
    </submittedName>
</protein>
<dbReference type="EMBL" id="PCGC01000485">
    <property type="protein sequence ID" value="PHL20009.1"/>
    <property type="molecule type" value="Genomic_DNA"/>
</dbReference>
<gene>
    <name evidence="1" type="ORF">CQR37_16965</name>
</gene>
<evidence type="ECO:0000313" key="2">
    <source>
        <dbReference type="Proteomes" id="UP000224303"/>
    </source>
</evidence>
<keyword evidence="1" id="KW-0489">Methyltransferase</keyword>
<dbReference type="AlphaFoldDB" id="A0A2G0E6A6"/>
<keyword evidence="1" id="KW-0808">Transferase</keyword>
<dbReference type="Proteomes" id="UP000224303">
    <property type="component" value="Unassembled WGS sequence"/>
</dbReference>
<sequence>MRNEMMHRPVVKEELLDFMRTQQKKLPGELGKLEEEAH</sequence>
<accession>A0A2G0E6A6</accession>
<feature type="non-terminal residue" evidence="1">
    <location>
        <position position="38"/>
    </location>
</feature>
<evidence type="ECO:0000313" key="1">
    <source>
        <dbReference type="EMBL" id="PHL20009.1"/>
    </source>
</evidence>
<dbReference type="GO" id="GO:0008168">
    <property type="term" value="F:methyltransferase activity"/>
    <property type="evidence" value="ECO:0007669"/>
    <property type="project" value="UniProtKB-KW"/>
</dbReference>